<proteinExistence type="predicted"/>
<dbReference type="InterPro" id="IPR011051">
    <property type="entry name" value="RmlC_Cupin_sf"/>
</dbReference>
<dbReference type="STRING" id="1802206.A3D35_00235"/>
<protein>
    <recommendedName>
        <fullName evidence="3">Cupin 2 conserved barrel domain-containing protein</fullName>
    </recommendedName>
</protein>
<gene>
    <name evidence="1" type="ORF">A3D35_00235</name>
</gene>
<dbReference type="InterPro" id="IPR014710">
    <property type="entry name" value="RmlC-like_jellyroll"/>
</dbReference>
<accession>A0A1G2I4L0</accession>
<reference evidence="1 2" key="1">
    <citation type="journal article" date="2016" name="Nat. Commun.">
        <title>Thousands of microbial genomes shed light on interconnected biogeochemical processes in an aquifer system.</title>
        <authorList>
            <person name="Anantharaman K."/>
            <person name="Brown C.T."/>
            <person name="Hug L.A."/>
            <person name="Sharon I."/>
            <person name="Castelle C.J."/>
            <person name="Probst A.J."/>
            <person name="Thomas B.C."/>
            <person name="Singh A."/>
            <person name="Wilkins M.J."/>
            <person name="Karaoz U."/>
            <person name="Brodie E.L."/>
            <person name="Williams K.H."/>
            <person name="Hubbard S.S."/>
            <person name="Banfield J.F."/>
        </authorList>
    </citation>
    <scope>NUCLEOTIDE SEQUENCE [LARGE SCALE GENOMIC DNA]</scope>
</reference>
<organism evidence="1 2">
    <name type="scientific">Candidatus Staskawiczbacteria bacterium RIFCSPHIGHO2_02_FULL_34_9</name>
    <dbReference type="NCBI Taxonomy" id="1802206"/>
    <lineage>
        <taxon>Bacteria</taxon>
        <taxon>Candidatus Staskawicziibacteriota</taxon>
    </lineage>
</organism>
<evidence type="ECO:0000313" key="1">
    <source>
        <dbReference type="EMBL" id="OGZ69675.1"/>
    </source>
</evidence>
<name>A0A1G2I4L0_9BACT</name>
<evidence type="ECO:0008006" key="3">
    <source>
        <dbReference type="Google" id="ProtNLM"/>
    </source>
</evidence>
<dbReference type="Proteomes" id="UP000176421">
    <property type="component" value="Unassembled WGS sequence"/>
</dbReference>
<dbReference type="EMBL" id="MHOS01000004">
    <property type="protein sequence ID" value="OGZ69675.1"/>
    <property type="molecule type" value="Genomic_DNA"/>
</dbReference>
<sequence length="135" mass="15297">MKGTETIKDKKGKIIAIIIYGEFKAKGTNFFTPGDFSQQLAFIERKKGDVIKAHSHKKIKMHVRLTQETLFIKKGKIKVDLYDDKRKHLVSKTLKAGDTILLASGGHGFKALENLEMIEVKQGPYLSDSYKVIFK</sequence>
<dbReference type="AlphaFoldDB" id="A0A1G2I4L0"/>
<dbReference type="Gene3D" id="2.60.120.10">
    <property type="entry name" value="Jelly Rolls"/>
    <property type="match status" value="1"/>
</dbReference>
<dbReference type="SUPFAM" id="SSF51182">
    <property type="entry name" value="RmlC-like cupins"/>
    <property type="match status" value="1"/>
</dbReference>
<evidence type="ECO:0000313" key="2">
    <source>
        <dbReference type="Proteomes" id="UP000176421"/>
    </source>
</evidence>
<comment type="caution">
    <text evidence="1">The sequence shown here is derived from an EMBL/GenBank/DDBJ whole genome shotgun (WGS) entry which is preliminary data.</text>
</comment>